<dbReference type="PROSITE" id="PS51635">
    <property type="entry name" value="PNPLA"/>
    <property type="match status" value="1"/>
</dbReference>
<feature type="active site" description="Nucleophile" evidence="4">
    <location>
        <position position="43"/>
    </location>
</feature>
<sequence length="335" mass="37363">MKTANPTFGLVLTGGGAKGAYQAGALKYIAEIGLVPHIIAGTSIGALNGAVLSSYRPFSQAVQQLNEFWKELAEAEILRPNTGTILRTLSYTTQTFVPILREWMLHFLLEQGILKDSTAIFDPAPIEKLLREKINPNSLRNGIELWVTVFPSLKIPGLGYDWLINFVRAHTGTDAHWLCVQDFTDDETIHNLLLASAALPLAFPSREVNGKSYVDGGLADNVPLKALAVRGCTHAIIIHLQNGVTWNRHDFPEQTIIEIRPEQPINKSNMPIIGLIDSWLDFSFERITELQQRGYEDAQRCLTPIIQTLTTVKKQRQTHDRLVNSTQQLLNDPPL</sequence>
<accession>A0ABZ2V3B7</accession>
<keyword evidence="3 4" id="KW-0443">Lipid metabolism</keyword>
<keyword evidence="1 4" id="KW-0378">Hydrolase</keyword>
<keyword evidence="7" id="KW-1185">Reference proteome</keyword>
<evidence type="ECO:0000256" key="1">
    <source>
        <dbReference type="ARBA" id="ARBA00022801"/>
    </source>
</evidence>
<evidence type="ECO:0000256" key="2">
    <source>
        <dbReference type="ARBA" id="ARBA00022963"/>
    </source>
</evidence>
<dbReference type="PANTHER" id="PTHR14226">
    <property type="entry name" value="NEUROPATHY TARGET ESTERASE/SWISS CHEESE D.MELANOGASTER"/>
    <property type="match status" value="1"/>
</dbReference>
<dbReference type="EMBL" id="CP150886">
    <property type="protein sequence ID" value="WZB90178.1"/>
    <property type="molecule type" value="Genomic_DNA"/>
</dbReference>
<dbReference type="CDD" id="cd07209">
    <property type="entry name" value="Pat_hypo_Ecoli_Z1214_like"/>
    <property type="match status" value="1"/>
</dbReference>
<dbReference type="SUPFAM" id="SSF52151">
    <property type="entry name" value="FabD/lysophospholipase-like"/>
    <property type="match status" value="1"/>
</dbReference>
<dbReference type="InterPro" id="IPR050301">
    <property type="entry name" value="NTE"/>
</dbReference>
<evidence type="ECO:0000259" key="5">
    <source>
        <dbReference type="PROSITE" id="PS51635"/>
    </source>
</evidence>
<feature type="domain" description="PNPLA" evidence="5">
    <location>
        <begin position="10"/>
        <end position="228"/>
    </location>
</feature>
<evidence type="ECO:0000313" key="7">
    <source>
        <dbReference type="Proteomes" id="UP001483337"/>
    </source>
</evidence>
<proteinExistence type="predicted"/>
<name>A0ABZ2V3B7_9CYAN</name>
<feature type="active site" description="Proton acceptor" evidence="4">
    <location>
        <position position="215"/>
    </location>
</feature>
<organism evidence="6 7">
    <name type="scientific">Okeanomitos corallinicola TIOX110</name>
    <dbReference type="NCBI Taxonomy" id="3133117"/>
    <lineage>
        <taxon>Bacteria</taxon>
        <taxon>Bacillati</taxon>
        <taxon>Cyanobacteriota</taxon>
        <taxon>Cyanophyceae</taxon>
        <taxon>Nostocales</taxon>
        <taxon>Aphanizomenonaceae</taxon>
        <taxon>Okeanomitos</taxon>
    </lineage>
</organism>
<dbReference type="InterPro" id="IPR002641">
    <property type="entry name" value="PNPLA_dom"/>
</dbReference>
<protein>
    <submittedName>
        <fullName evidence="6">Patatin-like phospholipase family protein</fullName>
    </submittedName>
</protein>
<feature type="short sequence motif" description="DGA/G" evidence="4">
    <location>
        <begin position="215"/>
        <end position="217"/>
    </location>
</feature>
<feature type="short sequence motif" description="GXGXXG" evidence="4">
    <location>
        <begin position="14"/>
        <end position="19"/>
    </location>
</feature>
<dbReference type="Proteomes" id="UP001483337">
    <property type="component" value="Chromosome"/>
</dbReference>
<dbReference type="Pfam" id="PF01734">
    <property type="entry name" value="Patatin"/>
    <property type="match status" value="1"/>
</dbReference>
<evidence type="ECO:0000256" key="4">
    <source>
        <dbReference type="PROSITE-ProRule" id="PRU01161"/>
    </source>
</evidence>
<dbReference type="InterPro" id="IPR016035">
    <property type="entry name" value="Acyl_Trfase/lysoPLipase"/>
</dbReference>
<reference evidence="6 7" key="1">
    <citation type="submission" date="2024-04" db="EMBL/GenBank/DDBJ databases">
        <title>Okeanomitos corallinicola gen. &amp; sp. nov. (Nostocales, Cyanobacteria), a new toxic marine heterocyst-forming cyanobacterium from a coral reef.</title>
        <authorList>
            <person name="Li H."/>
            <person name="Li R."/>
            <person name="Kang J."/>
            <person name="Hii K.S."/>
            <person name="Mohamed H.F."/>
            <person name="Xu X."/>
            <person name="Luo Z."/>
        </authorList>
    </citation>
    <scope>NUCLEOTIDE SEQUENCE [LARGE SCALE GENOMIC DNA]</scope>
    <source>
        <strain evidence="6 7">TIOX110</strain>
    </source>
</reference>
<dbReference type="RefSeq" id="WP_353933072.1">
    <property type="nucleotide sequence ID" value="NZ_CP150886.1"/>
</dbReference>
<dbReference type="Gene3D" id="3.40.1090.10">
    <property type="entry name" value="Cytosolic phospholipase A2 catalytic domain"/>
    <property type="match status" value="2"/>
</dbReference>
<feature type="short sequence motif" description="GXSXG" evidence="4">
    <location>
        <begin position="41"/>
        <end position="45"/>
    </location>
</feature>
<dbReference type="PANTHER" id="PTHR14226:SF57">
    <property type="entry name" value="BLR7027 PROTEIN"/>
    <property type="match status" value="1"/>
</dbReference>
<evidence type="ECO:0000256" key="3">
    <source>
        <dbReference type="ARBA" id="ARBA00023098"/>
    </source>
</evidence>
<keyword evidence="2 4" id="KW-0442">Lipid degradation</keyword>
<evidence type="ECO:0000313" key="6">
    <source>
        <dbReference type="EMBL" id="WZB90178.1"/>
    </source>
</evidence>
<gene>
    <name evidence="6" type="ORF">WJM97_11030</name>
</gene>